<keyword evidence="4" id="KW-0049">Antioxidant</keyword>
<dbReference type="GO" id="GO:0005737">
    <property type="term" value="C:cytoplasm"/>
    <property type="evidence" value="ECO:0007669"/>
    <property type="project" value="TreeGrafter"/>
</dbReference>
<comment type="similarity">
    <text evidence="9">Belongs to the peroxiredoxin family. BCP/PrxQ subfamily.</text>
</comment>
<comment type="catalytic activity">
    <reaction evidence="11">
        <text>a hydroperoxide + [thioredoxin]-dithiol = an alcohol + [thioredoxin]-disulfide + H2O</text>
        <dbReference type="Rhea" id="RHEA:62620"/>
        <dbReference type="Rhea" id="RHEA-COMP:10698"/>
        <dbReference type="Rhea" id="RHEA-COMP:10700"/>
        <dbReference type="ChEBI" id="CHEBI:15377"/>
        <dbReference type="ChEBI" id="CHEBI:29950"/>
        <dbReference type="ChEBI" id="CHEBI:30879"/>
        <dbReference type="ChEBI" id="CHEBI:35924"/>
        <dbReference type="ChEBI" id="CHEBI:50058"/>
        <dbReference type="EC" id="1.11.1.24"/>
    </reaction>
</comment>
<sequence>MSRTFKSIALALAASSMFAAPAWAELPKGAKAPVFSTQAALAGQSFGFNLRTALAKGPVVLYFYPKAFTKGCTLEANAFAEAMPEFRKAGASVVGMSNDDIETLKRFSREECRDAFAVGVANPKLIEAYDVALVRDGKDTGVTSRTSYVIAQDGRIVMVHSDMDYRDHVSKTLAAVKALAD</sequence>
<dbReference type="Pfam" id="PF00578">
    <property type="entry name" value="AhpC-TSA"/>
    <property type="match status" value="1"/>
</dbReference>
<evidence type="ECO:0000256" key="9">
    <source>
        <dbReference type="ARBA" id="ARBA00038489"/>
    </source>
</evidence>
<evidence type="ECO:0000256" key="11">
    <source>
        <dbReference type="ARBA" id="ARBA00049091"/>
    </source>
</evidence>
<dbReference type="PANTHER" id="PTHR42801">
    <property type="entry name" value="THIOREDOXIN-DEPENDENT PEROXIDE REDUCTASE"/>
    <property type="match status" value="1"/>
</dbReference>
<keyword evidence="5" id="KW-0560">Oxidoreductase</keyword>
<dbReference type="OrthoDB" id="5572803at2"/>
<dbReference type="InterPro" id="IPR050924">
    <property type="entry name" value="Peroxiredoxin_BCP/PrxQ"/>
</dbReference>
<dbReference type="PROSITE" id="PS51352">
    <property type="entry name" value="THIOREDOXIN_2"/>
    <property type="match status" value="1"/>
</dbReference>
<keyword evidence="7" id="KW-0676">Redox-active center</keyword>
<proteinExistence type="inferred from homology"/>
<dbReference type="SUPFAM" id="SSF52833">
    <property type="entry name" value="Thioredoxin-like"/>
    <property type="match status" value="1"/>
</dbReference>
<evidence type="ECO:0000313" key="15">
    <source>
        <dbReference type="Proteomes" id="UP000194420"/>
    </source>
</evidence>
<feature type="domain" description="Thioredoxin" evidence="13">
    <location>
        <begin position="26"/>
        <end position="181"/>
    </location>
</feature>
<feature type="chain" id="PRO_5013232518" description="thioredoxin-dependent peroxiredoxin" evidence="12">
    <location>
        <begin position="25"/>
        <end position="181"/>
    </location>
</feature>
<accession>A0A1Y6FIY3</accession>
<dbReference type="InterPro" id="IPR013766">
    <property type="entry name" value="Thioredoxin_domain"/>
</dbReference>
<dbReference type="Gene3D" id="3.40.30.10">
    <property type="entry name" value="Glutaredoxin"/>
    <property type="match status" value="1"/>
</dbReference>
<dbReference type="GO" id="GO:0045454">
    <property type="term" value="P:cell redox homeostasis"/>
    <property type="evidence" value="ECO:0007669"/>
    <property type="project" value="TreeGrafter"/>
</dbReference>
<evidence type="ECO:0000259" key="13">
    <source>
        <dbReference type="PROSITE" id="PS51352"/>
    </source>
</evidence>
<reference evidence="15" key="1">
    <citation type="submission" date="2017-04" db="EMBL/GenBank/DDBJ databases">
        <authorList>
            <person name="Varghese N."/>
            <person name="Submissions S."/>
        </authorList>
    </citation>
    <scope>NUCLEOTIDE SEQUENCE [LARGE SCALE GENOMIC DNA]</scope>
</reference>
<evidence type="ECO:0000256" key="2">
    <source>
        <dbReference type="ARBA" id="ARBA00013017"/>
    </source>
</evidence>
<dbReference type="EMBL" id="FXWG01000003">
    <property type="protein sequence ID" value="SMQ74647.1"/>
    <property type="molecule type" value="Genomic_DNA"/>
</dbReference>
<gene>
    <name evidence="14" type="ORF">SAMN06297468_2830</name>
</gene>
<evidence type="ECO:0000256" key="8">
    <source>
        <dbReference type="ARBA" id="ARBA00032824"/>
    </source>
</evidence>
<keyword evidence="12" id="KW-0732">Signal</keyword>
<dbReference type="InterPro" id="IPR036249">
    <property type="entry name" value="Thioredoxin-like_sf"/>
</dbReference>
<comment type="function">
    <text evidence="1">Thiol-specific peroxidase that catalyzes the reduction of hydrogen peroxide and organic hydroperoxides to water and alcohols, respectively. Plays a role in cell protection against oxidative stress by detoxifying peroxides and as sensor of hydrogen peroxide-mediated signaling events.</text>
</comment>
<keyword evidence="15" id="KW-1185">Reference proteome</keyword>
<keyword evidence="3" id="KW-0575">Peroxidase</keyword>
<dbReference type="GO" id="GO:0034599">
    <property type="term" value="P:cellular response to oxidative stress"/>
    <property type="evidence" value="ECO:0007669"/>
    <property type="project" value="TreeGrafter"/>
</dbReference>
<dbReference type="EC" id="1.11.1.24" evidence="2"/>
<evidence type="ECO:0000256" key="5">
    <source>
        <dbReference type="ARBA" id="ARBA00023002"/>
    </source>
</evidence>
<organism evidence="14 15">
    <name type="scientific">Altererythrobacter xiamenensis</name>
    <dbReference type="NCBI Taxonomy" id="1316679"/>
    <lineage>
        <taxon>Bacteria</taxon>
        <taxon>Pseudomonadati</taxon>
        <taxon>Pseudomonadota</taxon>
        <taxon>Alphaproteobacteria</taxon>
        <taxon>Sphingomonadales</taxon>
        <taxon>Erythrobacteraceae</taxon>
        <taxon>Altererythrobacter</taxon>
    </lineage>
</organism>
<protein>
    <recommendedName>
        <fullName evidence="2">thioredoxin-dependent peroxiredoxin</fullName>
        <ecNumber evidence="2">1.11.1.24</ecNumber>
    </recommendedName>
    <alternativeName>
        <fullName evidence="8">Thioredoxin peroxidase</fullName>
    </alternativeName>
    <alternativeName>
        <fullName evidence="10">Thioredoxin-dependent peroxiredoxin Bcp</fullName>
    </alternativeName>
</protein>
<feature type="signal peptide" evidence="12">
    <location>
        <begin position="1"/>
        <end position="24"/>
    </location>
</feature>
<dbReference type="AlphaFoldDB" id="A0A1Y6FIY3"/>
<evidence type="ECO:0000256" key="3">
    <source>
        <dbReference type="ARBA" id="ARBA00022559"/>
    </source>
</evidence>
<dbReference type="Proteomes" id="UP000194420">
    <property type="component" value="Unassembled WGS sequence"/>
</dbReference>
<evidence type="ECO:0000256" key="4">
    <source>
        <dbReference type="ARBA" id="ARBA00022862"/>
    </source>
</evidence>
<evidence type="ECO:0000256" key="6">
    <source>
        <dbReference type="ARBA" id="ARBA00023157"/>
    </source>
</evidence>
<dbReference type="InterPro" id="IPR000866">
    <property type="entry name" value="AhpC/TSA"/>
</dbReference>
<name>A0A1Y6FIY3_9SPHN</name>
<dbReference type="GO" id="GO:0008379">
    <property type="term" value="F:thioredoxin peroxidase activity"/>
    <property type="evidence" value="ECO:0007669"/>
    <property type="project" value="TreeGrafter"/>
</dbReference>
<evidence type="ECO:0000256" key="12">
    <source>
        <dbReference type="SAM" id="SignalP"/>
    </source>
</evidence>
<dbReference type="PANTHER" id="PTHR42801:SF4">
    <property type="entry name" value="AHPC_TSA FAMILY PROTEIN"/>
    <property type="match status" value="1"/>
</dbReference>
<evidence type="ECO:0000256" key="7">
    <source>
        <dbReference type="ARBA" id="ARBA00023284"/>
    </source>
</evidence>
<evidence type="ECO:0000256" key="1">
    <source>
        <dbReference type="ARBA" id="ARBA00003330"/>
    </source>
</evidence>
<evidence type="ECO:0000256" key="10">
    <source>
        <dbReference type="ARBA" id="ARBA00042639"/>
    </source>
</evidence>
<keyword evidence="6" id="KW-1015">Disulfide bond</keyword>
<evidence type="ECO:0000313" key="14">
    <source>
        <dbReference type="EMBL" id="SMQ74647.1"/>
    </source>
</evidence>
<dbReference type="RefSeq" id="WP_086438662.1">
    <property type="nucleotide sequence ID" value="NZ_FXWG01000003.1"/>
</dbReference>
<dbReference type="CDD" id="cd03017">
    <property type="entry name" value="PRX_BCP"/>
    <property type="match status" value="1"/>
</dbReference>